<evidence type="ECO:0000313" key="9">
    <source>
        <dbReference type="Proteomes" id="UP000239204"/>
    </source>
</evidence>
<dbReference type="InterPro" id="IPR036852">
    <property type="entry name" value="Peptidase_S8/S53_dom_sf"/>
</dbReference>
<dbReference type="GO" id="GO:0006508">
    <property type="term" value="P:proteolysis"/>
    <property type="evidence" value="ECO:0007669"/>
    <property type="project" value="UniProtKB-KW"/>
</dbReference>
<evidence type="ECO:0000256" key="5">
    <source>
        <dbReference type="PROSITE-ProRule" id="PRU01240"/>
    </source>
</evidence>
<keyword evidence="4" id="KW-0720">Serine protease</keyword>
<protein>
    <recommendedName>
        <fullName evidence="7">Peptidase S8/S53 domain-containing protein</fullName>
    </recommendedName>
</protein>
<evidence type="ECO:0000256" key="4">
    <source>
        <dbReference type="ARBA" id="ARBA00022825"/>
    </source>
</evidence>
<dbReference type="Proteomes" id="UP000239204">
    <property type="component" value="Unassembled WGS sequence"/>
</dbReference>
<dbReference type="PROSITE" id="PS00138">
    <property type="entry name" value="SUBTILASE_SER"/>
    <property type="match status" value="1"/>
</dbReference>
<proteinExistence type="inferred from homology"/>
<sequence>MQCGCSARSTPPLPRPRGATAFWRQGAAGNSDVDVAQSVPANGPNVIAVATTSAGARAGFSNFGPGVDIAAPGQAILSTLNSGSTAAGSPGYAVYSGTSMAAPHVAGVVALMQSVALNPLSAASVEAMLKSTARALPVACPQGCGAGLVNADGAVAAVTASTTLTSDAARNALAAATGGSLYYQVTVPAGTRSLRVALPQALGTLRISECRLAPAHTHAARCTAASSRRHRRAAPAMRQRCHRPATPAAGRVARR</sequence>
<evidence type="ECO:0000256" key="2">
    <source>
        <dbReference type="ARBA" id="ARBA00022670"/>
    </source>
</evidence>
<dbReference type="PANTHER" id="PTHR43806:SF11">
    <property type="entry name" value="CEREVISIN-RELATED"/>
    <property type="match status" value="1"/>
</dbReference>
<feature type="compositionally biased region" description="Basic residues" evidence="6">
    <location>
        <begin position="227"/>
        <end position="243"/>
    </location>
</feature>
<accession>A0A2S7AAR2</accession>
<evidence type="ECO:0000256" key="1">
    <source>
        <dbReference type="ARBA" id="ARBA00011073"/>
    </source>
</evidence>
<reference evidence="8 9" key="1">
    <citation type="submission" date="2016-08" db="EMBL/GenBank/DDBJ databases">
        <title>Evolution of the type three secretion system and type three effector repertoires in Xanthomonas.</title>
        <authorList>
            <person name="Merda D."/>
            <person name="Briand M."/>
            <person name="Bosis E."/>
            <person name="Rousseau C."/>
            <person name="Portier P."/>
            <person name="Jacques M.-A."/>
            <person name="Fischer-Le Saux M."/>
        </authorList>
    </citation>
    <scope>NUCLEOTIDE SEQUENCE [LARGE SCALE GENOMIC DNA]</scope>
    <source>
        <strain evidence="8 9">CFBP 7645</strain>
    </source>
</reference>
<dbReference type="InterPro" id="IPR000209">
    <property type="entry name" value="Peptidase_S8/S53_dom"/>
</dbReference>
<keyword evidence="2" id="KW-0645">Protease</keyword>
<dbReference type="InterPro" id="IPR023828">
    <property type="entry name" value="Peptidase_S8_Ser-AS"/>
</dbReference>
<dbReference type="Pfam" id="PF00082">
    <property type="entry name" value="Peptidase_S8"/>
    <property type="match status" value="1"/>
</dbReference>
<comment type="caution">
    <text evidence="5">Lacks conserved residue(s) required for the propagation of feature annotation.</text>
</comment>
<dbReference type="EMBL" id="MIGY01000003">
    <property type="protein sequence ID" value="PPU06238.1"/>
    <property type="molecule type" value="Genomic_DNA"/>
</dbReference>
<evidence type="ECO:0000313" key="8">
    <source>
        <dbReference type="EMBL" id="PPU06238.1"/>
    </source>
</evidence>
<dbReference type="AlphaFoldDB" id="A0A2S7AAR2"/>
<comment type="caution">
    <text evidence="8">The sequence shown here is derived from an EMBL/GenBank/DDBJ whole genome shotgun (WGS) entry which is preliminary data.</text>
</comment>
<evidence type="ECO:0000256" key="3">
    <source>
        <dbReference type="ARBA" id="ARBA00022801"/>
    </source>
</evidence>
<dbReference type="SUPFAM" id="SSF52743">
    <property type="entry name" value="Subtilisin-like"/>
    <property type="match status" value="1"/>
</dbReference>
<name>A0A2S7AAR2_9XANT</name>
<gene>
    <name evidence="8" type="ORF">XarjCFBP7645_17010</name>
</gene>
<evidence type="ECO:0000259" key="7">
    <source>
        <dbReference type="Pfam" id="PF00082"/>
    </source>
</evidence>
<dbReference type="Gene3D" id="3.40.50.200">
    <property type="entry name" value="Peptidase S8/S53 domain"/>
    <property type="match status" value="1"/>
</dbReference>
<dbReference type="PROSITE" id="PS51892">
    <property type="entry name" value="SUBTILASE"/>
    <property type="match status" value="1"/>
</dbReference>
<evidence type="ECO:0000256" key="6">
    <source>
        <dbReference type="SAM" id="MobiDB-lite"/>
    </source>
</evidence>
<dbReference type="InterPro" id="IPR050131">
    <property type="entry name" value="Peptidase_S8_subtilisin-like"/>
</dbReference>
<comment type="similarity">
    <text evidence="1 5">Belongs to the peptidase S8 family.</text>
</comment>
<feature type="region of interest" description="Disordered" evidence="6">
    <location>
        <begin position="223"/>
        <end position="255"/>
    </location>
</feature>
<dbReference type="GO" id="GO:0004252">
    <property type="term" value="F:serine-type endopeptidase activity"/>
    <property type="evidence" value="ECO:0007669"/>
    <property type="project" value="InterPro"/>
</dbReference>
<feature type="domain" description="Peptidase S8/S53" evidence="7">
    <location>
        <begin position="27"/>
        <end position="147"/>
    </location>
</feature>
<dbReference type="PANTHER" id="PTHR43806">
    <property type="entry name" value="PEPTIDASE S8"/>
    <property type="match status" value="1"/>
</dbReference>
<organism evidence="8 9">
    <name type="scientific">Xanthomonas arboricola</name>
    <dbReference type="NCBI Taxonomy" id="56448"/>
    <lineage>
        <taxon>Bacteria</taxon>
        <taxon>Pseudomonadati</taxon>
        <taxon>Pseudomonadota</taxon>
        <taxon>Gammaproteobacteria</taxon>
        <taxon>Lysobacterales</taxon>
        <taxon>Lysobacteraceae</taxon>
        <taxon>Xanthomonas</taxon>
    </lineage>
</organism>
<keyword evidence="3" id="KW-0378">Hydrolase</keyword>